<organism evidence="1 2">
    <name type="scientific">Rehmannia glutinosa</name>
    <name type="common">Chinese foxglove</name>
    <dbReference type="NCBI Taxonomy" id="99300"/>
    <lineage>
        <taxon>Eukaryota</taxon>
        <taxon>Viridiplantae</taxon>
        <taxon>Streptophyta</taxon>
        <taxon>Embryophyta</taxon>
        <taxon>Tracheophyta</taxon>
        <taxon>Spermatophyta</taxon>
        <taxon>Magnoliopsida</taxon>
        <taxon>eudicotyledons</taxon>
        <taxon>Gunneridae</taxon>
        <taxon>Pentapetalae</taxon>
        <taxon>asterids</taxon>
        <taxon>lamiids</taxon>
        <taxon>Lamiales</taxon>
        <taxon>Orobanchaceae</taxon>
        <taxon>Rehmannieae</taxon>
        <taxon>Rehmannia</taxon>
    </lineage>
</organism>
<sequence length="103" mass="11191">MPETASCSVGSRCFSDLRGVQWRVDLGILPSSPSATIDDLRRVTANSRRRYASLRKQLLVDPHVPKDGGNSLIRHGQSAVKTQIACGVASSEMLNLRGCLIKI</sequence>
<gene>
    <name evidence="1" type="ORF">DH2020_014822</name>
</gene>
<protein>
    <submittedName>
        <fullName evidence="1">Uncharacterized protein</fullName>
    </submittedName>
</protein>
<dbReference type="EMBL" id="JABTTQ020000007">
    <property type="protein sequence ID" value="KAK6152187.1"/>
    <property type="molecule type" value="Genomic_DNA"/>
</dbReference>
<evidence type="ECO:0000313" key="2">
    <source>
        <dbReference type="Proteomes" id="UP001318860"/>
    </source>
</evidence>
<accession>A0ABR0X0N7</accession>
<dbReference type="Proteomes" id="UP001318860">
    <property type="component" value="Unassembled WGS sequence"/>
</dbReference>
<name>A0ABR0X0N7_REHGL</name>
<proteinExistence type="predicted"/>
<comment type="caution">
    <text evidence="1">The sequence shown here is derived from an EMBL/GenBank/DDBJ whole genome shotgun (WGS) entry which is preliminary data.</text>
</comment>
<keyword evidence="2" id="KW-1185">Reference proteome</keyword>
<reference evidence="1 2" key="1">
    <citation type="journal article" date="2021" name="Comput. Struct. Biotechnol. J.">
        <title>De novo genome assembly of the potent medicinal plant Rehmannia glutinosa using nanopore technology.</title>
        <authorList>
            <person name="Ma L."/>
            <person name="Dong C."/>
            <person name="Song C."/>
            <person name="Wang X."/>
            <person name="Zheng X."/>
            <person name="Niu Y."/>
            <person name="Chen S."/>
            <person name="Feng W."/>
        </authorList>
    </citation>
    <scope>NUCLEOTIDE SEQUENCE [LARGE SCALE GENOMIC DNA]</scope>
    <source>
        <strain evidence="1">DH-2019</strain>
    </source>
</reference>
<evidence type="ECO:0000313" key="1">
    <source>
        <dbReference type="EMBL" id="KAK6152187.1"/>
    </source>
</evidence>